<accession>A0A8J2WGP7</accession>
<evidence type="ECO:0000313" key="3">
    <source>
        <dbReference type="Proteomes" id="UP000789595"/>
    </source>
</evidence>
<evidence type="ECO:0000313" key="2">
    <source>
        <dbReference type="EMBL" id="CAH0367740.1"/>
    </source>
</evidence>
<dbReference type="Gene3D" id="1.10.472.10">
    <property type="entry name" value="Cyclin-like"/>
    <property type="match status" value="1"/>
</dbReference>
<evidence type="ECO:0000259" key="1">
    <source>
        <dbReference type="Pfam" id="PF02984"/>
    </source>
</evidence>
<name>A0A8J2WGP7_9STRA</name>
<reference evidence="2" key="1">
    <citation type="submission" date="2021-11" db="EMBL/GenBank/DDBJ databases">
        <authorList>
            <consortium name="Genoscope - CEA"/>
            <person name="William W."/>
        </authorList>
    </citation>
    <scope>NUCLEOTIDE SEQUENCE</scope>
</reference>
<feature type="domain" description="Cyclin C-terminal" evidence="1">
    <location>
        <begin position="301"/>
        <end position="366"/>
    </location>
</feature>
<proteinExistence type="predicted"/>
<gene>
    <name evidence="2" type="ORF">PECAL_2P07760</name>
</gene>
<dbReference type="AlphaFoldDB" id="A0A8J2WGP7"/>
<protein>
    <recommendedName>
        <fullName evidence="1">Cyclin C-terminal domain-containing protein</fullName>
    </recommendedName>
</protein>
<dbReference type="SUPFAM" id="SSF47954">
    <property type="entry name" value="Cyclin-like"/>
    <property type="match status" value="1"/>
</dbReference>
<dbReference type="Proteomes" id="UP000789595">
    <property type="component" value="Unassembled WGS sequence"/>
</dbReference>
<organism evidence="2 3">
    <name type="scientific">Pelagomonas calceolata</name>
    <dbReference type="NCBI Taxonomy" id="35677"/>
    <lineage>
        <taxon>Eukaryota</taxon>
        <taxon>Sar</taxon>
        <taxon>Stramenopiles</taxon>
        <taxon>Ochrophyta</taxon>
        <taxon>Pelagophyceae</taxon>
        <taxon>Pelagomonadales</taxon>
        <taxon>Pelagomonadaceae</taxon>
        <taxon>Pelagomonas</taxon>
    </lineage>
</organism>
<dbReference type="EMBL" id="CAKKNE010000002">
    <property type="protein sequence ID" value="CAH0367740.1"/>
    <property type="molecule type" value="Genomic_DNA"/>
</dbReference>
<dbReference type="InterPro" id="IPR004367">
    <property type="entry name" value="Cyclin_C-dom"/>
</dbReference>
<dbReference type="Pfam" id="PF02984">
    <property type="entry name" value="Cyclin_C"/>
    <property type="match status" value="1"/>
</dbReference>
<sequence length="386" mass="42908">MANTNDPVASNIWTRDAWLEYERDVDDIARLSKGPSCVVYLQRHGYANGDDVRAFGSVLPAAARQVSATVLRARRLSPELKRIPEDLVVRHVLPYLFEDEPVGESAEDRYNQFRRMNLTEDCVGRSLSCYLALRRGDAWSQGDVHPGWPKFIFDMGAGYDQGIPIHTICIINMLWWQLNHEGGDADVMLQAVKQQYNLESSEHASLLLCAGALSLSVALHGDDPVQGTGRPFTGIFAAAQPLDLKRVEAFIVAKIGWRCLLTAPDHIVAHLLQCGSTYANLTDEEGMLDVHVRNDLCRRCANVSRMLACQDYFFSLPPTIVAASVLYHVRKSLLTEETAWNPGLEQLSGYASDLVKDVANLLTDVVPDPALPAWPWIHMGDAHDSD</sequence>
<keyword evidence="3" id="KW-1185">Reference proteome</keyword>
<comment type="caution">
    <text evidence="2">The sequence shown here is derived from an EMBL/GenBank/DDBJ whole genome shotgun (WGS) entry which is preliminary data.</text>
</comment>
<dbReference type="InterPro" id="IPR036915">
    <property type="entry name" value="Cyclin-like_sf"/>
</dbReference>